<organism evidence="2 3">
    <name type="scientific">Pseudomonas syringae pv. actinidiae ICMP 19096</name>
    <dbReference type="NCBI Taxonomy" id="1194405"/>
    <lineage>
        <taxon>Bacteria</taxon>
        <taxon>Pseudomonadati</taxon>
        <taxon>Pseudomonadota</taxon>
        <taxon>Gammaproteobacteria</taxon>
        <taxon>Pseudomonadales</taxon>
        <taxon>Pseudomonadaceae</taxon>
        <taxon>Pseudomonas</taxon>
        <taxon>Pseudomonas syringae</taxon>
    </lineage>
</organism>
<dbReference type="EMBL" id="AOKF01001254">
    <property type="protein sequence ID" value="EPN61402.1"/>
    <property type="molecule type" value="Genomic_DNA"/>
</dbReference>
<keyword evidence="1" id="KW-0175">Coiled coil</keyword>
<feature type="coiled-coil region" evidence="1">
    <location>
        <begin position="238"/>
        <end position="276"/>
    </location>
</feature>
<dbReference type="NCBIfam" id="NF033927">
    <property type="entry name" value="alph_xenorhab_B"/>
    <property type="match status" value="1"/>
</dbReference>
<dbReference type="InterPro" id="IPR047760">
    <property type="entry name" value="XaxB-like"/>
</dbReference>
<evidence type="ECO:0000313" key="3">
    <source>
        <dbReference type="Proteomes" id="UP000018849"/>
    </source>
</evidence>
<proteinExistence type="predicted"/>
<protein>
    <submittedName>
        <fullName evidence="2">Binary cytotoxin component</fullName>
    </submittedName>
</protein>
<evidence type="ECO:0000313" key="2">
    <source>
        <dbReference type="EMBL" id="EPN61402.1"/>
    </source>
</evidence>
<gene>
    <name evidence="2" type="ORF">A245_14895</name>
</gene>
<dbReference type="AlphaFoldDB" id="A0A656JYH7"/>
<name>A0A656JYH7_PSESF</name>
<dbReference type="Proteomes" id="UP000018849">
    <property type="component" value="Unassembled WGS sequence"/>
</dbReference>
<comment type="caution">
    <text evidence="2">The sequence shown here is derived from an EMBL/GenBank/DDBJ whole genome shotgun (WGS) entry which is preliminary data.</text>
</comment>
<reference evidence="2 3" key="1">
    <citation type="journal article" date="2013" name="PLoS Pathog.">
        <title>Genomic analysis of the Kiwifruit pathogen Pseudomonas syringae pv. actinidiae provides insight into the origins of an emergent plant disease.</title>
        <authorList>
            <person name="McCann H.C."/>
            <person name="Rikkerink E.H."/>
            <person name="Bertels F."/>
            <person name="Fiers M."/>
            <person name="Lu A."/>
            <person name="Rees-George J."/>
            <person name="Andersen M.T."/>
            <person name="Gleave A.P."/>
            <person name="Haubold B."/>
            <person name="Wohlers M.W."/>
            <person name="Guttman D.S."/>
            <person name="Wang P.W."/>
            <person name="Straub C."/>
            <person name="Vanneste J.L."/>
            <person name="Rainey P.B."/>
            <person name="Templeton M.D."/>
        </authorList>
    </citation>
    <scope>NUCLEOTIDE SEQUENCE [LARGE SCALE GENOMIC DNA]</scope>
    <source>
        <strain evidence="2 3">ICMP 19096</strain>
    </source>
</reference>
<evidence type="ECO:0000256" key="1">
    <source>
        <dbReference type="SAM" id="Coils"/>
    </source>
</evidence>
<sequence length="338" mass="37987">MSMSTETLGKALILTPPDNEIMNAARQNILTQVSALKLDFLPVMKEKMLPLQTALKRADKVYRDNLAAVTVQLNSVNLQPIDLKQQQIEADQRLSDKQKQQAISLLNAQRIRQVSNLTMVVRNSAKAIAEHSDDMAQINLKLEGNRLLETLQEQIDSMALRSAALESTMGEITADRRLLDATIKTFEKYNLADVFKEMLPTAEELKLVTLPSPELALITAGIARLGKLLDKVSSALTYLDLIEERDRLRLRYNALLEESRTAHQEAKATAAKLDELTGLAGVSQSKTLWVNEAKKVYQSFYNFLDQINSQDDSSASISQHVEHLKTYIKSFYDTKRIV</sequence>
<accession>A0A656JYH7</accession>